<protein>
    <submittedName>
        <fullName evidence="2">Uncharacterized protein</fullName>
    </submittedName>
</protein>
<comment type="caution">
    <text evidence="2">The sequence shown here is derived from an EMBL/GenBank/DDBJ whole genome shotgun (WGS) entry which is preliminary data.</text>
</comment>
<feature type="compositionally biased region" description="Low complexity" evidence="1">
    <location>
        <begin position="10"/>
        <end position="22"/>
    </location>
</feature>
<name>A0ABN9FYR9_9NEOB</name>
<reference evidence="2" key="1">
    <citation type="submission" date="2023-05" db="EMBL/GenBank/DDBJ databases">
        <authorList>
            <person name="Stuckert A."/>
        </authorList>
    </citation>
    <scope>NUCLEOTIDE SEQUENCE</scope>
</reference>
<proteinExistence type="predicted"/>
<sequence length="83" mass="8481">MAISGGRGGASPRAATSASGRGPHTTAARDLNGGAVHSCLGDRLAPGDHPPERDVGGTGTRRCRHQPDTGKVPQWRPPLPVDP</sequence>
<organism evidence="2 3">
    <name type="scientific">Staurois parvus</name>
    <dbReference type="NCBI Taxonomy" id="386267"/>
    <lineage>
        <taxon>Eukaryota</taxon>
        <taxon>Metazoa</taxon>
        <taxon>Chordata</taxon>
        <taxon>Craniata</taxon>
        <taxon>Vertebrata</taxon>
        <taxon>Euteleostomi</taxon>
        <taxon>Amphibia</taxon>
        <taxon>Batrachia</taxon>
        <taxon>Anura</taxon>
        <taxon>Neobatrachia</taxon>
        <taxon>Ranoidea</taxon>
        <taxon>Ranidae</taxon>
        <taxon>Staurois</taxon>
    </lineage>
</organism>
<evidence type="ECO:0000256" key="1">
    <source>
        <dbReference type="SAM" id="MobiDB-lite"/>
    </source>
</evidence>
<evidence type="ECO:0000313" key="3">
    <source>
        <dbReference type="Proteomes" id="UP001162483"/>
    </source>
</evidence>
<feature type="compositionally biased region" description="Basic and acidic residues" evidence="1">
    <location>
        <begin position="45"/>
        <end position="55"/>
    </location>
</feature>
<gene>
    <name evidence="2" type="ORF">SPARVUS_LOCUS12996550</name>
</gene>
<dbReference type="Proteomes" id="UP001162483">
    <property type="component" value="Unassembled WGS sequence"/>
</dbReference>
<evidence type="ECO:0000313" key="2">
    <source>
        <dbReference type="EMBL" id="CAI9601551.1"/>
    </source>
</evidence>
<accession>A0ABN9FYR9</accession>
<feature type="region of interest" description="Disordered" evidence="1">
    <location>
        <begin position="1"/>
        <end position="83"/>
    </location>
</feature>
<dbReference type="EMBL" id="CATNWA010017578">
    <property type="protein sequence ID" value="CAI9601551.1"/>
    <property type="molecule type" value="Genomic_DNA"/>
</dbReference>
<keyword evidence="3" id="KW-1185">Reference proteome</keyword>